<accession>A0A6J7UQE0</accession>
<evidence type="ECO:0000313" key="1">
    <source>
        <dbReference type="EMBL" id="CAB5068173.1"/>
    </source>
</evidence>
<dbReference type="PANTHER" id="PTHR30283:SF4">
    <property type="entry name" value="PEROXIDE STRESS RESISTANCE PROTEIN YAAA"/>
    <property type="match status" value="1"/>
</dbReference>
<dbReference type="InterPro" id="IPR005583">
    <property type="entry name" value="YaaA"/>
</dbReference>
<proteinExistence type="predicted"/>
<dbReference type="PANTHER" id="PTHR30283">
    <property type="entry name" value="PEROXIDE STRESS RESPONSE PROTEIN YAAA"/>
    <property type="match status" value="1"/>
</dbReference>
<dbReference type="GO" id="GO:0033194">
    <property type="term" value="P:response to hydroperoxide"/>
    <property type="evidence" value="ECO:0007669"/>
    <property type="project" value="TreeGrafter"/>
</dbReference>
<reference evidence="1" key="1">
    <citation type="submission" date="2020-05" db="EMBL/GenBank/DDBJ databases">
        <authorList>
            <person name="Chiriac C."/>
            <person name="Salcher M."/>
            <person name="Ghai R."/>
            <person name="Kavagutti S V."/>
        </authorList>
    </citation>
    <scope>NUCLEOTIDE SEQUENCE</scope>
</reference>
<gene>
    <name evidence="1" type="ORF">UFOPK4354_01417</name>
</gene>
<dbReference type="GO" id="GO:0005829">
    <property type="term" value="C:cytosol"/>
    <property type="evidence" value="ECO:0007669"/>
    <property type="project" value="TreeGrafter"/>
</dbReference>
<sequence>MHPCSANINAVPAKLPLILLPPSEGKATGGSDSEWVPSDMAMQFQDSHGADPRMAVIKSLRAAMARNGAERGKLLGVKGEALAAATLANRSVLVSPTLPAIERYTGVLYEALELPTLSASARRRMARSILIFSGLWGVVSPTDLIPDYKLKMGASLPGLGKLSTWWRPLLSPQIASIAQGRQLWNLLPIEHNAAWTQSPELPQLTVKFFERRPDGSLVAVSHWNKFLKGALLRHLLEHPETTPRSLEHWEHPSGYRLDPLLTQVRGPVTGLAFVQD</sequence>
<protein>
    <submittedName>
        <fullName evidence="1">Unannotated protein</fullName>
    </submittedName>
</protein>
<organism evidence="1">
    <name type="scientific">freshwater metagenome</name>
    <dbReference type="NCBI Taxonomy" id="449393"/>
    <lineage>
        <taxon>unclassified sequences</taxon>
        <taxon>metagenomes</taxon>
        <taxon>ecological metagenomes</taxon>
    </lineage>
</organism>
<name>A0A6J7UQE0_9ZZZZ</name>
<dbReference type="Pfam" id="PF03883">
    <property type="entry name" value="H2O2_YaaD"/>
    <property type="match status" value="1"/>
</dbReference>
<dbReference type="AlphaFoldDB" id="A0A6J7UQE0"/>
<dbReference type="EMBL" id="CAFBQW010000175">
    <property type="protein sequence ID" value="CAB5068173.1"/>
    <property type="molecule type" value="Genomic_DNA"/>
</dbReference>